<dbReference type="NCBIfam" id="TIGR01549">
    <property type="entry name" value="HAD-SF-IA-v1"/>
    <property type="match status" value="1"/>
</dbReference>
<reference evidence="1 2" key="1">
    <citation type="submission" date="2024-03" db="EMBL/GenBank/DDBJ databases">
        <title>Human intestinal bacterial collection.</title>
        <authorList>
            <person name="Pauvert C."/>
            <person name="Hitch T.C.A."/>
            <person name="Clavel T."/>
        </authorList>
    </citation>
    <scope>NUCLEOTIDE SEQUENCE [LARGE SCALE GENOMIC DNA]</scope>
    <source>
        <strain evidence="1 2">CLA-JM-H38</strain>
    </source>
</reference>
<comment type="caution">
    <text evidence="1">The sequence shown here is derived from an EMBL/GenBank/DDBJ whole genome shotgun (WGS) entry which is preliminary data.</text>
</comment>
<proteinExistence type="predicted"/>
<dbReference type="PANTHER" id="PTHR18901:SF38">
    <property type="entry name" value="PSEUDOURIDINE-5'-PHOSPHATASE"/>
    <property type="match status" value="1"/>
</dbReference>
<dbReference type="SFLD" id="SFLDG01129">
    <property type="entry name" value="C1.5:_HAD__Beta-PGM__Phosphata"/>
    <property type="match status" value="1"/>
</dbReference>
<dbReference type="InterPro" id="IPR023214">
    <property type="entry name" value="HAD_sf"/>
</dbReference>
<protein>
    <submittedName>
        <fullName evidence="1">HAD family phosphatase</fullName>
    </submittedName>
</protein>
<dbReference type="InterPro" id="IPR023198">
    <property type="entry name" value="PGP-like_dom2"/>
</dbReference>
<dbReference type="InterPro" id="IPR041492">
    <property type="entry name" value="HAD_2"/>
</dbReference>
<evidence type="ECO:0000313" key="1">
    <source>
        <dbReference type="EMBL" id="MEQ2470820.1"/>
    </source>
</evidence>
<dbReference type="InterPro" id="IPR036412">
    <property type="entry name" value="HAD-like_sf"/>
</dbReference>
<dbReference type="Gene3D" id="3.40.50.1000">
    <property type="entry name" value="HAD superfamily/HAD-like"/>
    <property type="match status" value="1"/>
</dbReference>
<dbReference type="Gene3D" id="1.10.150.240">
    <property type="entry name" value="Putative phosphatase, domain 2"/>
    <property type="match status" value="1"/>
</dbReference>
<dbReference type="InterPro" id="IPR006439">
    <property type="entry name" value="HAD-SF_hydro_IA"/>
</dbReference>
<dbReference type="RefSeq" id="WP_367286180.1">
    <property type="nucleotide sequence ID" value="NZ_JBBMEZ010000041.1"/>
</dbReference>
<sequence length="215" mass="24337">MFKGAVFDMDGLMIDSERLVYSIWQEMLDEDGKEFNLDIFKKTIGLRREDSCEYYKSVYGDDFDYPAYKAESRIRYFKRIEKNGVPVKKGLYEIFDYLKSVGCKISLATSTSSQTALKIMKKINLYDKFDAFVCGDDVKNGKPDPEVFLIAAKKLGLEPVDCVAFEDSINGIKSAHAAGMTTVMVPDLSEPTDEIKPMIDFLCTDLSEAIERISN</sequence>
<name>A0ABV1FBR2_9FIRM</name>
<keyword evidence="2" id="KW-1185">Reference proteome</keyword>
<dbReference type="SFLD" id="SFLDG01135">
    <property type="entry name" value="C1.5.6:_HAD__Beta-PGM__Phospha"/>
    <property type="match status" value="1"/>
</dbReference>
<dbReference type="EMBL" id="JBBMEZ010000041">
    <property type="protein sequence ID" value="MEQ2470820.1"/>
    <property type="molecule type" value="Genomic_DNA"/>
</dbReference>
<evidence type="ECO:0000313" key="2">
    <source>
        <dbReference type="Proteomes" id="UP001490816"/>
    </source>
</evidence>
<dbReference type="NCBIfam" id="TIGR01509">
    <property type="entry name" value="HAD-SF-IA-v3"/>
    <property type="match status" value="1"/>
</dbReference>
<dbReference type="CDD" id="cd07505">
    <property type="entry name" value="HAD_BPGM-like"/>
    <property type="match status" value="1"/>
</dbReference>
<dbReference type="SFLD" id="SFLDS00003">
    <property type="entry name" value="Haloacid_Dehalogenase"/>
    <property type="match status" value="1"/>
</dbReference>
<organism evidence="1 2">
    <name type="scientific">Ruminococcoides intestinale</name>
    <dbReference type="NCBI Taxonomy" id="3133162"/>
    <lineage>
        <taxon>Bacteria</taxon>
        <taxon>Bacillati</taxon>
        <taxon>Bacillota</taxon>
        <taxon>Clostridia</taxon>
        <taxon>Eubacteriales</taxon>
        <taxon>Oscillospiraceae</taxon>
        <taxon>Ruminococcoides</taxon>
    </lineage>
</organism>
<dbReference type="SUPFAM" id="SSF56784">
    <property type="entry name" value="HAD-like"/>
    <property type="match status" value="1"/>
</dbReference>
<gene>
    <name evidence="1" type="ORF">WMO39_10870</name>
</gene>
<dbReference type="PANTHER" id="PTHR18901">
    <property type="entry name" value="2-DEOXYGLUCOSE-6-PHOSPHATE PHOSPHATASE 2"/>
    <property type="match status" value="1"/>
</dbReference>
<dbReference type="Pfam" id="PF13419">
    <property type="entry name" value="HAD_2"/>
    <property type="match status" value="1"/>
</dbReference>
<accession>A0ABV1FBR2</accession>
<dbReference type="PRINTS" id="PR00413">
    <property type="entry name" value="HADHALOGNASE"/>
</dbReference>
<dbReference type="Proteomes" id="UP001490816">
    <property type="component" value="Unassembled WGS sequence"/>
</dbReference>